<keyword evidence="9" id="KW-1185">Reference proteome</keyword>
<organism evidence="8 9">
    <name type="scientific">Brumimicrobium glaciale</name>
    <dbReference type="NCBI Taxonomy" id="200475"/>
    <lineage>
        <taxon>Bacteria</taxon>
        <taxon>Pseudomonadati</taxon>
        <taxon>Bacteroidota</taxon>
        <taxon>Flavobacteriia</taxon>
        <taxon>Flavobacteriales</taxon>
        <taxon>Crocinitomicaceae</taxon>
        <taxon>Brumimicrobium</taxon>
    </lineage>
</organism>
<dbReference type="GO" id="GO:0005886">
    <property type="term" value="C:plasma membrane"/>
    <property type="evidence" value="ECO:0007669"/>
    <property type="project" value="UniProtKB-SubCell"/>
</dbReference>
<dbReference type="OrthoDB" id="9811486at2"/>
<comment type="subcellular location">
    <subcellularLocation>
        <location evidence="1">Cell membrane</location>
        <topology evidence="1">Multi-pass membrane protein</topology>
    </subcellularLocation>
</comment>
<comment type="caution">
    <text evidence="8">The sequence shown here is derived from an EMBL/GenBank/DDBJ whole genome shotgun (WGS) entry which is preliminary data.</text>
</comment>
<keyword evidence="4 6" id="KW-1133">Transmembrane helix</keyword>
<feature type="transmembrane region" description="Helical" evidence="6">
    <location>
        <begin position="182"/>
        <end position="200"/>
    </location>
</feature>
<gene>
    <name evidence="8" type="ORF">ERX46_07765</name>
</gene>
<evidence type="ECO:0000256" key="1">
    <source>
        <dbReference type="ARBA" id="ARBA00004651"/>
    </source>
</evidence>
<feature type="transmembrane region" description="Helical" evidence="6">
    <location>
        <begin position="251"/>
        <end position="270"/>
    </location>
</feature>
<feature type="domain" description="EamA" evidence="7">
    <location>
        <begin position="151"/>
        <end position="266"/>
    </location>
</feature>
<sequence length="313" mass="35096">MNKIVLAHIALFTLNAIYGANHLLAKGVTPDYLGPNGFILLRGGITTVLFLIIFFGFIREKVDKKDLPRLAITGLFGVCLNQLFFFNGLALTSPMNVGIIMTSTPILVVVLSYFILKEKITKLKAIGVFIGAVGAIALTTVGKQPEFDSSLGDMYIFINALSFGLYLVLVKPLMNKYKPMTVITYNFIFGFIFIMMYPKVWTDFAAADFSSFPLDIWAKTAYIIIGATFFTYLLNTFALKHVTPSVSGSYIYTQPILVMFFTFLFAYIGWTENFIGAISLEKIGYMLMIFGGVFMISRSSYMERKKKMKSEKL</sequence>
<feature type="transmembrane region" description="Helical" evidence="6">
    <location>
        <begin position="282"/>
        <end position="301"/>
    </location>
</feature>
<dbReference type="InterPro" id="IPR051258">
    <property type="entry name" value="Diverse_Substrate_Transporter"/>
</dbReference>
<keyword evidence="2" id="KW-1003">Cell membrane</keyword>
<evidence type="ECO:0000256" key="4">
    <source>
        <dbReference type="ARBA" id="ARBA00022989"/>
    </source>
</evidence>
<evidence type="ECO:0000313" key="9">
    <source>
        <dbReference type="Proteomes" id="UP000293952"/>
    </source>
</evidence>
<protein>
    <submittedName>
        <fullName evidence="8">DMT family transporter</fullName>
    </submittedName>
</protein>
<evidence type="ECO:0000256" key="5">
    <source>
        <dbReference type="ARBA" id="ARBA00023136"/>
    </source>
</evidence>
<dbReference type="InterPro" id="IPR000620">
    <property type="entry name" value="EamA_dom"/>
</dbReference>
<accession>A0A4Q4KKL8</accession>
<dbReference type="PANTHER" id="PTHR42920:SF11">
    <property type="entry name" value="INNER MEMBRANE PROTEIN YTFF"/>
    <property type="match status" value="1"/>
</dbReference>
<dbReference type="Proteomes" id="UP000293952">
    <property type="component" value="Unassembled WGS sequence"/>
</dbReference>
<dbReference type="AlphaFoldDB" id="A0A4Q4KKL8"/>
<keyword evidence="5 6" id="KW-0472">Membrane</keyword>
<dbReference type="PANTHER" id="PTHR42920">
    <property type="entry name" value="OS03G0707200 PROTEIN-RELATED"/>
    <property type="match status" value="1"/>
</dbReference>
<evidence type="ECO:0000256" key="6">
    <source>
        <dbReference type="SAM" id="Phobius"/>
    </source>
</evidence>
<keyword evidence="3 6" id="KW-0812">Transmembrane</keyword>
<feature type="domain" description="EamA" evidence="7">
    <location>
        <begin position="7"/>
        <end position="139"/>
    </location>
</feature>
<dbReference type="EMBL" id="SETE01000003">
    <property type="protein sequence ID" value="RYM33852.1"/>
    <property type="molecule type" value="Genomic_DNA"/>
</dbReference>
<proteinExistence type="predicted"/>
<feature type="transmembrane region" description="Helical" evidence="6">
    <location>
        <begin position="123"/>
        <end position="142"/>
    </location>
</feature>
<reference evidence="8 9" key="1">
    <citation type="submission" date="2019-02" db="EMBL/GenBank/DDBJ databases">
        <title>Genome sequence of the sea-ice species Brumimicrobium glaciale.</title>
        <authorList>
            <person name="Bowman J.P."/>
        </authorList>
    </citation>
    <scope>NUCLEOTIDE SEQUENCE [LARGE SCALE GENOMIC DNA]</scope>
    <source>
        <strain evidence="8 9">IC156</strain>
    </source>
</reference>
<dbReference type="InterPro" id="IPR037185">
    <property type="entry name" value="EmrE-like"/>
</dbReference>
<evidence type="ECO:0000313" key="8">
    <source>
        <dbReference type="EMBL" id="RYM33852.1"/>
    </source>
</evidence>
<evidence type="ECO:0000256" key="2">
    <source>
        <dbReference type="ARBA" id="ARBA00022475"/>
    </source>
</evidence>
<feature type="transmembrane region" description="Helical" evidence="6">
    <location>
        <begin position="70"/>
        <end position="91"/>
    </location>
</feature>
<evidence type="ECO:0000256" key="3">
    <source>
        <dbReference type="ARBA" id="ARBA00022692"/>
    </source>
</evidence>
<evidence type="ECO:0000259" key="7">
    <source>
        <dbReference type="Pfam" id="PF00892"/>
    </source>
</evidence>
<feature type="transmembrane region" description="Helical" evidence="6">
    <location>
        <begin position="97"/>
        <end position="116"/>
    </location>
</feature>
<name>A0A4Q4KKL8_9FLAO</name>
<dbReference type="SUPFAM" id="SSF103481">
    <property type="entry name" value="Multidrug resistance efflux transporter EmrE"/>
    <property type="match status" value="1"/>
</dbReference>
<feature type="transmembrane region" description="Helical" evidence="6">
    <location>
        <begin position="154"/>
        <end position="170"/>
    </location>
</feature>
<feature type="transmembrane region" description="Helical" evidence="6">
    <location>
        <begin position="38"/>
        <end position="58"/>
    </location>
</feature>
<feature type="transmembrane region" description="Helical" evidence="6">
    <location>
        <begin position="220"/>
        <end position="239"/>
    </location>
</feature>
<dbReference type="Pfam" id="PF00892">
    <property type="entry name" value="EamA"/>
    <property type="match status" value="2"/>
</dbReference>